<evidence type="ECO:0000313" key="3">
    <source>
        <dbReference type="Proteomes" id="UP001208649"/>
    </source>
</evidence>
<protein>
    <recommendedName>
        <fullName evidence="4">Diacylglyceryl transferase</fullName>
    </recommendedName>
</protein>
<keyword evidence="1" id="KW-0812">Transmembrane</keyword>
<evidence type="ECO:0000313" key="2">
    <source>
        <dbReference type="EMBL" id="MCU7619328.1"/>
    </source>
</evidence>
<evidence type="ECO:0000256" key="1">
    <source>
        <dbReference type="SAM" id="Phobius"/>
    </source>
</evidence>
<evidence type="ECO:0008006" key="4">
    <source>
        <dbReference type="Google" id="ProtNLM"/>
    </source>
</evidence>
<feature type="transmembrane region" description="Helical" evidence="1">
    <location>
        <begin position="7"/>
        <end position="26"/>
    </location>
</feature>
<dbReference type="RefSeq" id="WP_263004886.1">
    <property type="nucleotide sequence ID" value="NZ_JAOTEM010000009.1"/>
</dbReference>
<reference evidence="3" key="1">
    <citation type="submission" date="2023-07" db="EMBL/GenBank/DDBJ databases">
        <title>Chryseobacterium sp. strain PBS4-4 Genome sequencing and assembly.</title>
        <authorList>
            <person name="Jung Y."/>
        </authorList>
    </citation>
    <scope>NUCLEOTIDE SEQUENCE [LARGE SCALE GENOMIC DNA]</scope>
    <source>
        <strain evidence="3">PBS4-4</strain>
    </source>
</reference>
<organism evidence="2 3">
    <name type="scientific">Chryseobacterium edaphi</name>
    <dbReference type="NCBI Taxonomy" id="2976532"/>
    <lineage>
        <taxon>Bacteria</taxon>
        <taxon>Pseudomonadati</taxon>
        <taxon>Bacteroidota</taxon>
        <taxon>Flavobacteriia</taxon>
        <taxon>Flavobacteriales</taxon>
        <taxon>Weeksellaceae</taxon>
        <taxon>Chryseobacterium group</taxon>
        <taxon>Chryseobacterium</taxon>
    </lineage>
</organism>
<accession>A0ABT2WBF4</accession>
<name>A0ABT2WBF4_9FLAO</name>
<keyword evidence="1" id="KW-0472">Membrane</keyword>
<dbReference type="EMBL" id="JAOTEM010000009">
    <property type="protein sequence ID" value="MCU7619328.1"/>
    <property type="molecule type" value="Genomic_DNA"/>
</dbReference>
<keyword evidence="3" id="KW-1185">Reference proteome</keyword>
<sequence>MSTIKKSLIISLVSTVIGAIQMAIFLPDGVSCLDGTSSLLDGILFFMPIQLVTVFIIGLVNKKVTDYFILAFLLIFWFFINKYEFTSRHACWSTFSDIEILKTVLLKSLLTCTICLFPIYFLMTKLGLGKVEKNLNKD</sequence>
<feature type="transmembrane region" description="Helical" evidence="1">
    <location>
        <begin position="64"/>
        <end position="80"/>
    </location>
</feature>
<feature type="transmembrane region" description="Helical" evidence="1">
    <location>
        <begin position="100"/>
        <end position="123"/>
    </location>
</feature>
<keyword evidence="1" id="KW-1133">Transmembrane helix</keyword>
<comment type="caution">
    <text evidence="2">The sequence shown here is derived from an EMBL/GenBank/DDBJ whole genome shotgun (WGS) entry which is preliminary data.</text>
</comment>
<gene>
    <name evidence="2" type="ORF">NZ698_19275</name>
</gene>
<feature type="transmembrane region" description="Helical" evidence="1">
    <location>
        <begin position="38"/>
        <end position="57"/>
    </location>
</feature>
<dbReference type="Proteomes" id="UP001208649">
    <property type="component" value="Unassembled WGS sequence"/>
</dbReference>
<proteinExistence type="predicted"/>